<sequence length="570" mass="64324">MTTKSLIGEVDQHRLMEYTSSIAQYERLSGTEDEMKAFEYIKETLESFGLFPNLVEQQAYISLPRSASLSCDSESFECITHSMAPSADRWNGRLIRVDAENLDERLPADRYESIALIDGIATPGVVRKIQNLGFIGCIFINTSLTYEMIVSPVWGTPTPEKLKDLPKIPVVSVNEETGKRLIELSEKVSFVEMTTRVETRVRPIPLLTVDIEPGKGDDTFLLFSGHVDSWHFGAMDNGTANATMLEVARIFSNKKDELSRTLRLAFWSGHSHGRYAGSAQYCDENWLELHNHCVGHVNIDSVGGKGASILSQANTMEEMKSVASSSVKKISGQDFEGKRYGKAGDQSFWGVGIPSLYMGLSEQPPSESDELDAREKMFGGGGKSAGFGWWWHTVEDTLDKIDPDNLKRDCEVYLDSISQIVCENKLPIDQAAAIDDILLGLNEWSLKAGNALDFEEIMSRLKKVKSLYQEATSNLSDQVFNQLAMRMSRKLVPFNYVADSRYEYDTLFALPKVPALMDFNRLVEMHKGNEDEFFLKTKLKRKMNELLHTVYELERDILFYYRSGENDEIT</sequence>
<dbReference type="Gene3D" id="3.40.630.10">
    <property type="entry name" value="Zn peptidases"/>
    <property type="match status" value="1"/>
</dbReference>
<dbReference type="InterPro" id="IPR039373">
    <property type="entry name" value="Peptidase_M28B"/>
</dbReference>
<keyword evidence="3" id="KW-1185">Reference proteome</keyword>
<evidence type="ECO:0000259" key="1">
    <source>
        <dbReference type="Pfam" id="PF04389"/>
    </source>
</evidence>
<evidence type="ECO:0000313" key="2">
    <source>
        <dbReference type="EMBL" id="PKR77918.1"/>
    </source>
</evidence>
<organism evidence="2 3">
    <name type="scientific">Halalkalibacillus sediminis</name>
    <dbReference type="NCBI Taxonomy" id="2018042"/>
    <lineage>
        <taxon>Bacteria</taxon>
        <taxon>Bacillati</taxon>
        <taxon>Bacillota</taxon>
        <taxon>Bacilli</taxon>
        <taxon>Bacillales</taxon>
        <taxon>Bacillaceae</taxon>
        <taxon>Halalkalibacillus</taxon>
    </lineage>
</organism>
<accession>A0A2I0QUD1</accession>
<dbReference type="EMBL" id="PJNH01000002">
    <property type="protein sequence ID" value="PKR77918.1"/>
    <property type="molecule type" value="Genomic_DNA"/>
</dbReference>
<gene>
    <name evidence="2" type="ORF">CEY16_08310</name>
</gene>
<dbReference type="OrthoDB" id="9769665at2"/>
<evidence type="ECO:0000313" key="3">
    <source>
        <dbReference type="Proteomes" id="UP000243524"/>
    </source>
</evidence>
<proteinExistence type="predicted"/>
<dbReference type="SUPFAM" id="SSF53187">
    <property type="entry name" value="Zn-dependent exopeptidases"/>
    <property type="match status" value="1"/>
</dbReference>
<comment type="caution">
    <text evidence="2">The sequence shown here is derived from an EMBL/GenBank/DDBJ whole genome shotgun (WGS) entry which is preliminary data.</text>
</comment>
<dbReference type="AlphaFoldDB" id="A0A2I0QUD1"/>
<dbReference type="GO" id="GO:0004180">
    <property type="term" value="F:carboxypeptidase activity"/>
    <property type="evidence" value="ECO:0007669"/>
    <property type="project" value="TreeGrafter"/>
</dbReference>
<dbReference type="PANTHER" id="PTHR10404:SF78">
    <property type="entry name" value="N-ACETYLATED ALPHA-LINKED ACIDIC DIPEPTIDASE 2"/>
    <property type="match status" value="1"/>
</dbReference>
<dbReference type="Gene3D" id="3.50.30.30">
    <property type="match status" value="1"/>
</dbReference>
<dbReference type="PANTHER" id="PTHR10404">
    <property type="entry name" value="N-ACETYLATED-ALPHA-LINKED ACIDIC DIPEPTIDASE"/>
    <property type="match status" value="1"/>
</dbReference>
<name>A0A2I0QUD1_9BACI</name>
<dbReference type="Pfam" id="PF04389">
    <property type="entry name" value="Peptidase_M28"/>
    <property type="match status" value="1"/>
</dbReference>
<dbReference type="RefSeq" id="WP_101331526.1">
    <property type="nucleotide sequence ID" value="NZ_PJNH01000002.1"/>
</dbReference>
<dbReference type="InterPro" id="IPR007484">
    <property type="entry name" value="Peptidase_M28"/>
</dbReference>
<feature type="domain" description="Peptidase M28" evidence="1">
    <location>
        <begin position="210"/>
        <end position="408"/>
    </location>
</feature>
<dbReference type="Proteomes" id="UP000243524">
    <property type="component" value="Unassembled WGS sequence"/>
</dbReference>
<reference evidence="2 3" key="1">
    <citation type="submission" date="2017-06" db="EMBL/GenBank/DDBJ databases">
        <title>the draft geome sequence of Illustriluteabacillus marina B3227.</title>
        <authorList>
            <person name="He R.-H."/>
            <person name="Du Z.-J."/>
        </authorList>
    </citation>
    <scope>NUCLEOTIDE SEQUENCE [LARGE SCALE GENOMIC DNA]</scope>
    <source>
        <strain evidence="2 3">B3227</strain>
    </source>
</reference>
<protein>
    <recommendedName>
        <fullName evidence="1">Peptidase M28 domain-containing protein</fullName>
    </recommendedName>
</protein>